<feature type="transmembrane region" description="Helical" evidence="7">
    <location>
        <begin position="404"/>
        <end position="425"/>
    </location>
</feature>
<dbReference type="AlphaFoldDB" id="A0A060DSJ0"/>
<feature type="transmembrane region" description="Helical" evidence="7">
    <location>
        <begin position="99"/>
        <end position="123"/>
    </location>
</feature>
<keyword evidence="2" id="KW-1003">Cell membrane</keyword>
<geneLocation type="plasmid" evidence="9 10">
    <name>AbAZ39_p3</name>
</geneLocation>
<dbReference type="Proteomes" id="UP000027186">
    <property type="component" value="Plasmid AbAZ39_p3"/>
</dbReference>
<feature type="transmembrane region" description="Helical" evidence="7">
    <location>
        <begin position="218"/>
        <end position="241"/>
    </location>
</feature>
<dbReference type="Pfam" id="PF06808">
    <property type="entry name" value="DctM"/>
    <property type="match status" value="1"/>
</dbReference>
<feature type="transmembrane region" description="Helical" evidence="7">
    <location>
        <begin position="276"/>
        <end position="297"/>
    </location>
</feature>
<dbReference type="InterPro" id="IPR004681">
    <property type="entry name" value="TRAP_DctM"/>
</dbReference>
<proteinExistence type="inferred from homology"/>
<dbReference type="PIRSF" id="PIRSF006066">
    <property type="entry name" value="HI0050"/>
    <property type="match status" value="1"/>
</dbReference>
<keyword evidence="4 7" id="KW-0812">Transmembrane</keyword>
<evidence type="ECO:0000313" key="10">
    <source>
        <dbReference type="Proteomes" id="UP000027186"/>
    </source>
</evidence>
<comment type="subcellular location">
    <subcellularLocation>
        <location evidence="1 7">Cell inner membrane</location>
        <topology evidence="1 7">Multi-pass membrane protein</topology>
    </subcellularLocation>
</comment>
<reference evidence="9 10" key="1">
    <citation type="journal article" date="2014" name="Genome Announc.">
        <title>Complete Genome Sequence of the Model Rhizosphere Strain Azospirillum brasilense Az39, Successfully Applied in Agriculture.</title>
        <authorList>
            <person name="Rivera D."/>
            <person name="Revale S."/>
            <person name="Molina R."/>
            <person name="Gualpa J."/>
            <person name="Puente M."/>
            <person name="Maroniche G."/>
            <person name="Paris G."/>
            <person name="Baker D."/>
            <person name="Clavijo B."/>
            <person name="McLay K."/>
            <person name="Spaepen S."/>
            <person name="Perticari A."/>
            <person name="Vazquez M."/>
            <person name="Wisniewski-Dye F."/>
            <person name="Watkins C."/>
            <person name="Martinez-Abarca F."/>
            <person name="Vanderleyden J."/>
            <person name="Cassan F."/>
        </authorList>
    </citation>
    <scope>NUCLEOTIDE SEQUENCE [LARGE SCALE GENOMIC DNA]</scope>
    <source>
        <strain evidence="9 10">Az39</strain>
        <plasmid evidence="9">AbAZ39_p3</plasmid>
    </source>
</reference>
<dbReference type="GO" id="GO:0005886">
    <property type="term" value="C:plasma membrane"/>
    <property type="evidence" value="ECO:0007669"/>
    <property type="project" value="UniProtKB-SubCell"/>
</dbReference>
<dbReference type="KEGG" id="abq:ABAZ39_28245"/>
<organism evidence="9 10">
    <name type="scientific">Azospirillum argentinense</name>
    <dbReference type="NCBI Taxonomy" id="2970906"/>
    <lineage>
        <taxon>Bacteria</taxon>
        <taxon>Pseudomonadati</taxon>
        <taxon>Pseudomonadota</taxon>
        <taxon>Alphaproteobacteria</taxon>
        <taxon>Rhodospirillales</taxon>
        <taxon>Azospirillaceae</taxon>
        <taxon>Azospirillum</taxon>
    </lineage>
</organism>
<gene>
    <name evidence="9" type="ORF">ABAZ39_28245</name>
</gene>
<feature type="transmembrane region" description="Helical" evidence="7">
    <location>
        <begin position="247"/>
        <end position="264"/>
    </location>
</feature>
<evidence type="ECO:0000256" key="4">
    <source>
        <dbReference type="ARBA" id="ARBA00022692"/>
    </source>
</evidence>
<keyword evidence="9" id="KW-0614">Plasmid</keyword>
<evidence type="ECO:0000256" key="2">
    <source>
        <dbReference type="ARBA" id="ARBA00022475"/>
    </source>
</evidence>
<feature type="transmembrane region" description="Helical" evidence="7">
    <location>
        <begin position="59"/>
        <end position="79"/>
    </location>
</feature>
<comment type="caution">
    <text evidence="7">Lacks conserved residue(s) required for the propagation of feature annotation.</text>
</comment>
<feature type="domain" description="TRAP C4-dicarboxylate transport system permease DctM subunit" evidence="8">
    <location>
        <begin position="12"/>
        <end position="421"/>
    </location>
</feature>
<accession>A0A060DSJ0</accession>
<dbReference type="PANTHER" id="PTHR33362:SF2">
    <property type="entry name" value="TRAP TRANSPORTER LARGE PERMEASE PROTEIN"/>
    <property type="match status" value="1"/>
</dbReference>
<dbReference type="RefSeq" id="WP_040137508.1">
    <property type="nucleotide sequence ID" value="NZ_CP007796.1"/>
</dbReference>
<comment type="subunit">
    <text evidence="7">The complex comprises the extracytoplasmic solute receptor protein and the two transmembrane proteins.</text>
</comment>
<comment type="function">
    <text evidence="7">Part of the tripartite ATP-independent periplasmic (TRAP) transport system.</text>
</comment>
<dbReference type="GO" id="GO:0022857">
    <property type="term" value="F:transmembrane transporter activity"/>
    <property type="evidence" value="ECO:0007669"/>
    <property type="project" value="UniProtKB-UniRule"/>
</dbReference>
<dbReference type="PANTHER" id="PTHR33362">
    <property type="entry name" value="SIALIC ACID TRAP TRANSPORTER PERMEASE PROTEIN SIAT-RELATED"/>
    <property type="match status" value="1"/>
</dbReference>
<evidence type="ECO:0000256" key="5">
    <source>
        <dbReference type="ARBA" id="ARBA00022989"/>
    </source>
</evidence>
<sequence length="433" mass="45021">MDFSPALVLSAAFVAFLAFGVPISYATGLASITALLTIMPPLPAISVTAQRIATGLDSFALLAIPFFFMAGSIMNRGGIARRLIDCAKVFVGWMPGPLAQITILANMMFGCVSGSAVAAASAIGGTMQPSMDKAGYDRSYTAAVNISSCITGLLIPPSGAFIVYSLVSGGTSIAALFVAGYLPGFLLGLAVMIPAWMMAKKRGYARLPSPTLSQSSRAMLSALPSLGLIVVVIGGIVGGIFTATEGSAIAVVYALALALAYRELSLDDIMQILIDTIVATAVVALMVGTSMAMAYVMSLAEIPQIIGDWVQSVSGNWIIALLLVNIVLLLMGTFLDITPGILIFTPIFLPVLVELGVDPVHFGVILVFNLSLGIVSPPTGSALFIGCAVARVSIEQVIRPLIPLFAWSTAALLVVTYVPGLSLWLPSLFGLIK</sequence>
<name>A0A060DSJ0_9PROT</name>
<dbReference type="NCBIfam" id="TIGR00786">
    <property type="entry name" value="dctM"/>
    <property type="match status" value="1"/>
</dbReference>
<feature type="transmembrane region" description="Helical" evidence="7">
    <location>
        <begin position="144"/>
        <end position="167"/>
    </location>
</feature>
<evidence type="ECO:0000256" key="3">
    <source>
        <dbReference type="ARBA" id="ARBA00022519"/>
    </source>
</evidence>
<comment type="similarity">
    <text evidence="7">Belongs to the TRAP transporter large permease family.</text>
</comment>
<evidence type="ECO:0000259" key="8">
    <source>
        <dbReference type="Pfam" id="PF06808"/>
    </source>
</evidence>
<keyword evidence="3 7" id="KW-0997">Cell inner membrane</keyword>
<evidence type="ECO:0000256" key="6">
    <source>
        <dbReference type="ARBA" id="ARBA00023136"/>
    </source>
</evidence>
<protein>
    <recommendedName>
        <fullName evidence="7">TRAP transporter large permease protein</fullName>
    </recommendedName>
</protein>
<feature type="transmembrane region" description="Helical" evidence="7">
    <location>
        <begin position="317"/>
        <end position="335"/>
    </location>
</feature>
<keyword evidence="7" id="KW-0813">Transport</keyword>
<feature type="transmembrane region" description="Helical" evidence="7">
    <location>
        <begin position="173"/>
        <end position="197"/>
    </location>
</feature>
<keyword evidence="6 7" id="KW-0472">Membrane</keyword>
<dbReference type="InterPro" id="IPR010656">
    <property type="entry name" value="DctM"/>
</dbReference>
<keyword evidence="5 7" id="KW-1133">Transmembrane helix</keyword>
<dbReference type="EMBL" id="CP007796">
    <property type="protein sequence ID" value="AIB15757.1"/>
    <property type="molecule type" value="Genomic_DNA"/>
</dbReference>
<evidence type="ECO:0000256" key="1">
    <source>
        <dbReference type="ARBA" id="ARBA00004429"/>
    </source>
</evidence>
<evidence type="ECO:0000313" key="9">
    <source>
        <dbReference type="EMBL" id="AIB15757.1"/>
    </source>
</evidence>
<feature type="transmembrane region" description="Helical" evidence="7">
    <location>
        <begin position="374"/>
        <end position="392"/>
    </location>
</feature>
<evidence type="ECO:0000256" key="7">
    <source>
        <dbReference type="RuleBase" id="RU369079"/>
    </source>
</evidence>